<organism evidence="1 2">
    <name type="scientific">Paraprevotella xylaniphila YIT 11841</name>
    <dbReference type="NCBI Taxonomy" id="762982"/>
    <lineage>
        <taxon>Bacteria</taxon>
        <taxon>Pseudomonadati</taxon>
        <taxon>Bacteroidota</taxon>
        <taxon>Bacteroidia</taxon>
        <taxon>Bacteroidales</taxon>
        <taxon>Prevotellaceae</taxon>
        <taxon>Paraprevotella</taxon>
    </lineage>
</organism>
<name>F3QVQ0_9BACT</name>
<reference evidence="1 2" key="1">
    <citation type="submission" date="2011-02" db="EMBL/GenBank/DDBJ databases">
        <authorList>
            <person name="Weinstock G."/>
            <person name="Sodergren E."/>
            <person name="Clifton S."/>
            <person name="Fulton L."/>
            <person name="Fulton B."/>
            <person name="Courtney L."/>
            <person name="Fronick C."/>
            <person name="Harrison M."/>
            <person name="Strong C."/>
            <person name="Farmer C."/>
            <person name="Delahaunty K."/>
            <person name="Markovic C."/>
            <person name="Hall O."/>
            <person name="Minx P."/>
            <person name="Tomlinson C."/>
            <person name="Mitreva M."/>
            <person name="Hou S."/>
            <person name="Chen J."/>
            <person name="Wollam A."/>
            <person name="Pepin K.H."/>
            <person name="Johnson M."/>
            <person name="Bhonagiri V."/>
            <person name="Zhang X."/>
            <person name="Suruliraj S."/>
            <person name="Warren W."/>
            <person name="Chinwalla A."/>
            <person name="Mardis E.R."/>
            <person name="Wilson R.K."/>
        </authorList>
    </citation>
    <scope>NUCLEOTIDE SEQUENCE [LARGE SCALE GENOMIC DNA]</scope>
    <source>
        <strain evidence="1 2">YIT 11841</strain>
    </source>
</reference>
<proteinExistence type="predicted"/>
<keyword evidence="2" id="KW-1185">Reference proteome</keyword>
<dbReference type="HOGENOM" id="CLU_2667795_0_0_10"/>
<accession>F3QVQ0</accession>
<comment type="caution">
    <text evidence="1">The sequence shown here is derived from an EMBL/GenBank/DDBJ whole genome shotgun (WGS) entry which is preliminary data.</text>
</comment>
<dbReference type="EMBL" id="AFBR01000067">
    <property type="protein sequence ID" value="EGG52493.1"/>
    <property type="molecule type" value="Genomic_DNA"/>
</dbReference>
<dbReference type="AlphaFoldDB" id="F3QVQ0"/>
<evidence type="ECO:0000313" key="2">
    <source>
        <dbReference type="Proteomes" id="UP000005546"/>
    </source>
</evidence>
<evidence type="ECO:0000313" key="1">
    <source>
        <dbReference type="EMBL" id="EGG52493.1"/>
    </source>
</evidence>
<dbReference type="Proteomes" id="UP000005546">
    <property type="component" value="Unassembled WGS sequence"/>
</dbReference>
<gene>
    <name evidence="1" type="ORF">HMPREF9442_02353</name>
</gene>
<protein>
    <submittedName>
        <fullName evidence="1">Conserved domain protein</fullName>
    </submittedName>
</protein>
<sequence length="75" mass="8951">MQKRKSMMRFISLFFVSRLKCRRPVLRRLRGWMSPEGGYKLSFCIPVGSRGWRIFFRHPGWARIFDFGAVLKIAL</sequence>